<organism evidence="2 3">
    <name type="scientific">Bacillus amyloliquefaciens</name>
    <name type="common">Bacillus velezensis</name>
    <dbReference type="NCBI Taxonomy" id="1390"/>
    <lineage>
        <taxon>Bacteria</taxon>
        <taxon>Bacillati</taxon>
        <taxon>Bacillota</taxon>
        <taxon>Bacilli</taxon>
        <taxon>Bacillales</taxon>
        <taxon>Bacillaceae</taxon>
        <taxon>Bacillus</taxon>
        <taxon>Bacillus amyloliquefaciens group</taxon>
    </lineage>
</organism>
<feature type="compositionally biased region" description="Basic and acidic residues" evidence="1">
    <location>
        <begin position="15"/>
        <end position="54"/>
    </location>
</feature>
<dbReference type="Proteomes" id="UP001222377">
    <property type="component" value="Unassembled WGS sequence"/>
</dbReference>
<name>A0AAP3YJK6_BACAM</name>
<feature type="non-terminal residue" evidence="2">
    <location>
        <position position="90"/>
    </location>
</feature>
<feature type="compositionally biased region" description="Polar residues" evidence="1">
    <location>
        <begin position="77"/>
        <end position="90"/>
    </location>
</feature>
<sequence>MDNYNKALNSQKISQEIDKNIQKQTEEKKENKADSGKKSEFTSNKVIKEAKTNVKETNTFKKQHVSVSKASVLPATQLPQTGNKIENQSV</sequence>
<accession>A0AAP3YJK6</accession>
<comment type="caution">
    <text evidence="2">The sequence shown here is derived from an EMBL/GenBank/DDBJ whole genome shotgun (WGS) entry which is preliminary data.</text>
</comment>
<feature type="region of interest" description="Disordered" evidence="1">
    <location>
        <begin position="1"/>
        <end position="90"/>
    </location>
</feature>
<proteinExistence type="predicted"/>
<protein>
    <submittedName>
        <fullName evidence="2">Uncharacterized protein</fullName>
    </submittedName>
</protein>
<feature type="compositionally biased region" description="Polar residues" evidence="1">
    <location>
        <begin position="1"/>
        <end position="14"/>
    </location>
</feature>
<evidence type="ECO:0000313" key="2">
    <source>
        <dbReference type="EMBL" id="MDF4196371.1"/>
    </source>
</evidence>
<gene>
    <name evidence="2" type="ORF">PV946_21890</name>
</gene>
<evidence type="ECO:0000256" key="1">
    <source>
        <dbReference type="SAM" id="MobiDB-lite"/>
    </source>
</evidence>
<dbReference type="RefSeq" id="WP_276351825.1">
    <property type="nucleotide sequence ID" value="NZ_JARKHX010000202.1"/>
</dbReference>
<reference evidence="2" key="1">
    <citation type="submission" date="2023-02" db="EMBL/GenBank/DDBJ databases">
        <title>Draft Whole-Genome Sequences of Bacillus Strains of Potential Probiotic for Poultry.</title>
        <authorList>
            <person name="Ma L.M."/>
            <person name="Lopez-Guerra N."/>
            <person name="Zhang G."/>
        </authorList>
    </citation>
    <scope>NUCLEOTIDE SEQUENCE</scope>
    <source>
        <strain evidence="2">OSU1013-24</strain>
    </source>
</reference>
<dbReference type="AlphaFoldDB" id="A0AAP3YJK6"/>
<evidence type="ECO:0000313" key="3">
    <source>
        <dbReference type="Proteomes" id="UP001222377"/>
    </source>
</evidence>
<dbReference type="EMBL" id="JARKHX010000202">
    <property type="protein sequence ID" value="MDF4196371.1"/>
    <property type="molecule type" value="Genomic_DNA"/>
</dbReference>